<keyword evidence="2" id="KW-0472">Membrane</keyword>
<evidence type="ECO:0000313" key="4">
    <source>
        <dbReference type="Proteomes" id="UP000186795"/>
    </source>
</evidence>
<sequence>MERDLTELVIAVFFLLGGLVILVLGIIRKNLNRRALFIGGGVFLLLLSFTGMSQALGGKQPKEVAKQEKPPEKEQAKKEKPKEAAKKEEPKTFEGKVEYAIHKAVGDKANTGKNKSSNSAHTRVSRQS</sequence>
<feature type="compositionally biased region" description="Polar residues" evidence="1">
    <location>
        <begin position="111"/>
        <end position="128"/>
    </location>
</feature>
<gene>
    <name evidence="3" type="ORF">SAMN05421790_106113</name>
</gene>
<dbReference type="EMBL" id="FTOD01000006">
    <property type="protein sequence ID" value="SIS85815.1"/>
    <property type="molecule type" value="Genomic_DNA"/>
</dbReference>
<evidence type="ECO:0000256" key="2">
    <source>
        <dbReference type="SAM" id="Phobius"/>
    </source>
</evidence>
<organism evidence="3 4">
    <name type="scientific">Kroppenstedtia eburnea</name>
    <dbReference type="NCBI Taxonomy" id="714067"/>
    <lineage>
        <taxon>Bacteria</taxon>
        <taxon>Bacillati</taxon>
        <taxon>Bacillota</taxon>
        <taxon>Bacilli</taxon>
        <taxon>Bacillales</taxon>
        <taxon>Thermoactinomycetaceae</taxon>
        <taxon>Kroppenstedtia</taxon>
    </lineage>
</organism>
<feature type="transmembrane region" description="Helical" evidence="2">
    <location>
        <begin position="6"/>
        <end position="27"/>
    </location>
</feature>
<evidence type="ECO:0000313" key="3">
    <source>
        <dbReference type="EMBL" id="SIS85815.1"/>
    </source>
</evidence>
<accession>A0A1N7MI54</accession>
<keyword evidence="4" id="KW-1185">Reference proteome</keyword>
<feature type="region of interest" description="Disordered" evidence="1">
    <location>
        <begin position="58"/>
        <end position="128"/>
    </location>
</feature>
<dbReference type="RefSeq" id="WP_009711941.1">
    <property type="nucleotide sequence ID" value="NZ_CP048103.1"/>
</dbReference>
<feature type="transmembrane region" description="Helical" evidence="2">
    <location>
        <begin position="34"/>
        <end position="52"/>
    </location>
</feature>
<reference evidence="4" key="1">
    <citation type="submission" date="2017-01" db="EMBL/GenBank/DDBJ databases">
        <authorList>
            <person name="Varghese N."/>
            <person name="Submissions S."/>
        </authorList>
    </citation>
    <scope>NUCLEOTIDE SEQUENCE [LARGE SCALE GENOMIC DNA]</scope>
    <source>
        <strain evidence="4">DSM 45196</strain>
    </source>
</reference>
<name>A0A1N7MI54_9BACL</name>
<dbReference type="Proteomes" id="UP000186795">
    <property type="component" value="Unassembled WGS sequence"/>
</dbReference>
<dbReference type="AlphaFoldDB" id="A0A1N7MI54"/>
<proteinExistence type="predicted"/>
<protein>
    <submittedName>
        <fullName evidence="3">Uncharacterized protein</fullName>
    </submittedName>
</protein>
<feature type="compositionally biased region" description="Basic and acidic residues" evidence="1">
    <location>
        <begin position="60"/>
        <end position="106"/>
    </location>
</feature>
<evidence type="ECO:0000256" key="1">
    <source>
        <dbReference type="SAM" id="MobiDB-lite"/>
    </source>
</evidence>
<keyword evidence="2" id="KW-1133">Transmembrane helix</keyword>
<keyword evidence="2" id="KW-0812">Transmembrane</keyword>